<dbReference type="CDD" id="cd17323">
    <property type="entry name" value="MFS_Tpo1_MDR_like"/>
    <property type="match status" value="1"/>
</dbReference>
<dbReference type="InterPro" id="IPR020846">
    <property type="entry name" value="MFS_dom"/>
</dbReference>
<evidence type="ECO:0000256" key="7">
    <source>
        <dbReference type="SAM" id="Phobius"/>
    </source>
</evidence>
<dbReference type="OrthoDB" id="440553at2759"/>
<evidence type="ECO:0000256" key="2">
    <source>
        <dbReference type="ARBA" id="ARBA00022448"/>
    </source>
</evidence>
<name>A0A1Y1UEJ5_9TREE</name>
<dbReference type="Proteomes" id="UP000193218">
    <property type="component" value="Unassembled WGS sequence"/>
</dbReference>
<evidence type="ECO:0000256" key="1">
    <source>
        <dbReference type="ARBA" id="ARBA00004141"/>
    </source>
</evidence>
<evidence type="ECO:0000256" key="6">
    <source>
        <dbReference type="SAM" id="MobiDB-lite"/>
    </source>
</evidence>
<feature type="transmembrane region" description="Helical" evidence="7">
    <location>
        <begin position="248"/>
        <end position="268"/>
    </location>
</feature>
<keyword evidence="10" id="KW-1185">Reference proteome</keyword>
<dbReference type="InterPro" id="IPR036259">
    <property type="entry name" value="MFS_trans_sf"/>
</dbReference>
<reference evidence="9 10" key="1">
    <citation type="submission" date="2017-03" db="EMBL/GenBank/DDBJ databases">
        <title>Widespread Adenine N6-methylation of Active Genes in Fungi.</title>
        <authorList>
            <consortium name="DOE Joint Genome Institute"/>
            <person name="Mondo S.J."/>
            <person name="Dannebaum R.O."/>
            <person name="Kuo R.C."/>
            <person name="Louie K.B."/>
            <person name="Bewick A.J."/>
            <person name="Labutti K."/>
            <person name="Haridas S."/>
            <person name="Kuo A."/>
            <person name="Salamov A."/>
            <person name="Ahrendt S.R."/>
            <person name="Lau R."/>
            <person name="Bowen B.P."/>
            <person name="Lipzen A."/>
            <person name="Sullivan W."/>
            <person name="Andreopoulos W.B."/>
            <person name="Clum A."/>
            <person name="Lindquist E."/>
            <person name="Daum C."/>
            <person name="Northen T.R."/>
            <person name="Ramamoorthy G."/>
            <person name="Schmitz R.J."/>
            <person name="Gryganskyi A."/>
            <person name="Culley D."/>
            <person name="Magnuson J."/>
            <person name="James T.Y."/>
            <person name="O'Malley M.A."/>
            <person name="Stajich J.E."/>
            <person name="Spatafora J.W."/>
            <person name="Visel A."/>
            <person name="Grigoriev I.V."/>
        </authorList>
    </citation>
    <scope>NUCLEOTIDE SEQUENCE [LARGE SCALE GENOMIC DNA]</scope>
    <source>
        <strain evidence="9 10">NRRL Y-17943</strain>
    </source>
</reference>
<evidence type="ECO:0000256" key="4">
    <source>
        <dbReference type="ARBA" id="ARBA00022989"/>
    </source>
</evidence>
<feature type="transmembrane region" description="Helical" evidence="7">
    <location>
        <begin position="367"/>
        <end position="391"/>
    </location>
</feature>
<protein>
    <submittedName>
        <fullName evidence="9">Major facilitator superfamily domain-containing protein</fullName>
    </submittedName>
</protein>
<feature type="region of interest" description="Disordered" evidence="6">
    <location>
        <begin position="1"/>
        <end position="20"/>
    </location>
</feature>
<dbReference type="AlphaFoldDB" id="A0A1Y1UEJ5"/>
<feature type="transmembrane region" description="Helical" evidence="7">
    <location>
        <begin position="484"/>
        <end position="504"/>
    </location>
</feature>
<feature type="transmembrane region" description="Helical" evidence="7">
    <location>
        <begin position="218"/>
        <end position="242"/>
    </location>
</feature>
<feature type="transmembrane region" description="Helical" evidence="7">
    <location>
        <begin position="130"/>
        <end position="149"/>
    </location>
</feature>
<keyword evidence="2" id="KW-0813">Transport</keyword>
<feature type="transmembrane region" description="Helical" evidence="7">
    <location>
        <begin position="158"/>
        <end position="175"/>
    </location>
</feature>
<sequence>MAESLADGAGLELEAHDRRTGLQKVSRAEISEEHLDFDEEETLKGDTFEPLAQLDDRPAAKTQLSPLNTSITRPTQSGSPYSIFSTREKWVIVGLSSLAGIFSPIGSNIYVPAIPSLADAFHVSNEKINLTVTLYLVFQAVTPAIWGAASDSYGRRPVYLIILLIFIGGCMGTALCPTDSYWLLMLMRAVQSTGGSAVIAIGTGVIADVAVPQERGKFLGVFSLGTNFGPSIGPFLGGMLAYTLGWRSIFWFLLITSAVTYVLVALFLRETLRSLVGNGSIAPPPWNRTLLDIYNTPKVKTDTEEVEVTLPEKPKRAPFKPWASFMLAFEPDLFMMFFYASIFYSLWYAVLTIFSTLLRDNYHVSEIVIGLCYFPHGLCAGLVSFGTGRIMDVVYRREKRRVGGDHREKPEEFRLERVRFVFFPPSICLLVISTICLGWSFEAKAPIAVPIILNTLVGISLGFLTTVTVYGLDLFPGQGGAATATFNLLRCILGAVTVSVVQIINTRFGAGWTFVILSGVSLSGTPLPLVVLKYGPGWRIKRWKNAKVKSEADRISEMRRLEGVRAGQGDEEERAK</sequence>
<evidence type="ECO:0000313" key="10">
    <source>
        <dbReference type="Proteomes" id="UP000193218"/>
    </source>
</evidence>
<dbReference type="SUPFAM" id="SSF103473">
    <property type="entry name" value="MFS general substrate transporter"/>
    <property type="match status" value="1"/>
</dbReference>
<keyword evidence="5 7" id="KW-0472">Membrane</keyword>
<dbReference type="STRING" id="4999.A0A1Y1UEJ5"/>
<dbReference type="GO" id="GO:0005886">
    <property type="term" value="C:plasma membrane"/>
    <property type="evidence" value="ECO:0007669"/>
    <property type="project" value="TreeGrafter"/>
</dbReference>
<feature type="transmembrane region" description="Helical" evidence="7">
    <location>
        <begin position="333"/>
        <end position="355"/>
    </location>
</feature>
<feature type="transmembrane region" description="Helical" evidence="7">
    <location>
        <begin position="510"/>
        <end position="532"/>
    </location>
</feature>
<evidence type="ECO:0000256" key="5">
    <source>
        <dbReference type="ARBA" id="ARBA00023136"/>
    </source>
</evidence>
<dbReference type="Gene3D" id="1.20.1720.10">
    <property type="entry name" value="Multidrug resistance protein D"/>
    <property type="match status" value="1"/>
</dbReference>
<feature type="transmembrane region" description="Helical" evidence="7">
    <location>
        <begin position="181"/>
        <end position="206"/>
    </location>
</feature>
<evidence type="ECO:0000313" key="9">
    <source>
        <dbReference type="EMBL" id="ORX36481.1"/>
    </source>
</evidence>
<organism evidence="9 10">
    <name type="scientific">Kockovaella imperatae</name>
    <dbReference type="NCBI Taxonomy" id="4999"/>
    <lineage>
        <taxon>Eukaryota</taxon>
        <taxon>Fungi</taxon>
        <taxon>Dikarya</taxon>
        <taxon>Basidiomycota</taxon>
        <taxon>Agaricomycotina</taxon>
        <taxon>Tremellomycetes</taxon>
        <taxon>Tremellales</taxon>
        <taxon>Cuniculitremaceae</taxon>
        <taxon>Kockovaella</taxon>
    </lineage>
</organism>
<dbReference type="FunFam" id="1.20.1720.10:FF:000009">
    <property type="entry name" value="MFS multidrug transporter"/>
    <property type="match status" value="1"/>
</dbReference>
<gene>
    <name evidence="9" type="ORF">BD324DRAFT_580682</name>
</gene>
<dbReference type="InParanoid" id="A0A1Y1UEJ5"/>
<evidence type="ECO:0000256" key="3">
    <source>
        <dbReference type="ARBA" id="ARBA00022692"/>
    </source>
</evidence>
<dbReference type="PANTHER" id="PTHR23502:SF51">
    <property type="entry name" value="QUINIDINE RESISTANCE PROTEIN 1-RELATED"/>
    <property type="match status" value="1"/>
</dbReference>
<proteinExistence type="predicted"/>
<dbReference type="RefSeq" id="XP_021870582.1">
    <property type="nucleotide sequence ID" value="XM_022013453.1"/>
</dbReference>
<keyword evidence="3 7" id="KW-0812">Transmembrane</keyword>
<evidence type="ECO:0000259" key="8">
    <source>
        <dbReference type="PROSITE" id="PS50850"/>
    </source>
</evidence>
<dbReference type="PANTHER" id="PTHR23502">
    <property type="entry name" value="MAJOR FACILITATOR SUPERFAMILY"/>
    <property type="match status" value="1"/>
</dbReference>
<dbReference type="PROSITE" id="PS50850">
    <property type="entry name" value="MFS"/>
    <property type="match status" value="1"/>
</dbReference>
<dbReference type="InterPro" id="IPR011701">
    <property type="entry name" value="MFS"/>
</dbReference>
<accession>A0A1Y1UEJ5</accession>
<comment type="caution">
    <text evidence="9">The sequence shown here is derived from an EMBL/GenBank/DDBJ whole genome shotgun (WGS) entry which is preliminary data.</text>
</comment>
<comment type="subcellular location">
    <subcellularLocation>
        <location evidence="1">Membrane</location>
        <topology evidence="1">Multi-pass membrane protein</topology>
    </subcellularLocation>
</comment>
<keyword evidence="4 7" id="KW-1133">Transmembrane helix</keyword>
<feature type="transmembrane region" description="Helical" evidence="7">
    <location>
        <begin position="447"/>
        <end position="472"/>
    </location>
</feature>
<feature type="transmembrane region" description="Helical" evidence="7">
    <location>
        <begin position="420"/>
        <end position="441"/>
    </location>
</feature>
<dbReference type="Gene3D" id="1.20.1250.20">
    <property type="entry name" value="MFS general substrate transporter like domains"/>
    <property type="match status" value="1"/>
</dbReference>
<dbReference type="GO" id="GO:0022857">
    <property type="term" value="F:transmembrane transporter activity"/>
    <property type="evidence" value="ECO:0007669"/>
    <property type="project" value="InterPro"/>
</dbReference>
<dbReference type="GeneID" id="33555261"/>
<feature type="domain" description="Major facilitator superfamily (MFS) profile" evidence="8">
    <location>
        <begin position="92"/>
        <end position="536"/>
    </location>
</feature>
<dbReference type="Pfam" id="PF07690">
    <property type="entry name" value="MFS_1"/>
    <property type="match status" value="1"/>
</dbReference>
<dbReference type="EMBL" id="NBSH01000008">
    <property type="protein sequence ID" value="ORX36481.1"/>
    <property type="molecule type" value="Genomic_DNA"/>
</dbReference>
<feature type="transmembrane region" description="Helical" evidence="7">
    <location>
        <begin position="90"/>
        <end position="110"/>
    </location>
</feature>